<proteinExistence type="predicted"/>
<dbReference type="Pfam" id="PF03060">
    <property type="entry name" value="NMO"/>
    <property type="match status" value="1"/>
</dbReference>
<dbReference type="STRING" id="194439.CT0398"/>
<dbReference type="CDD" id="cd04730">
    <property type="entry name" value="NPD_like"/>
    <property type="match status" value="1"/>
</dbReference>
<organism evidence="4 5">
    <name type="scientific">Chlorobaculum tepidum (strain ATCC 49652 / DSM 12025 / NBRC 103806 / TLS)</name>
    <name type="common">Chlorobium tepidum</name>
    <dbReference type="NCBI Taxonomy" id="194439"/>
    <lineage>
        <taxon>Bacteria</taxon>
        <taxon>Pseudomonadati</taxon>
        <taxon>Chlorobiota</taxon>
        <taxon>Chlorobiia</taxon>
        <taxon>Chlorobiales</taxon>
        <taxon>Chlorobiaceae</taxon>
        <taxon>Chlorobaculum</taxon>
    </lineage>
</organism>
<dbReference type="Gene3D" id="3.20.20.70">
    <property type="entry name" value="Aldolase class I"/>
    <property type="match status" value="1"/>
</dbReference>
<evidence type="ECO:0000256" key="1">
    <source>
        <dbReference type="ARBA" id="ARBA00022630"/>
    </source>
</evidence>
<dbReference type="Proteomes" id="UP000001007">
    <property type="component" value="Chromosome"/>
</dbReference>
<dbReference type="EnsemblBacteria" id="AAM71644">
    <property type="protein sequence ID" value="AAM71644"/>
    <property type="gene ID" value="CT0398"/>
</dbReference>
<keyword evidence="5" id="KW-1185">Reference proteome</keyword>
<keyword evidence="3" id="KW-0560">Oxidoreductase</keyword>
<evidence type="ECO:0000256" key="2">
    <source>
        <dbReference type="ARBA" id="ARBA00022643"/>
    </source>
</evidence>
<protein>
    <submittedName>
        <fullName evidence="4">Uncharacterized protein</fullName>
    </submittedName>
</protein>
<dbReference type="PANTHER" id="PTHR32332:SF18">
    <property type="entry name" value="2-NITROPROPANE DIOXYGENASE"/>
    <property type="match status" value="1"/>
</dbReference>
<dbReference type="RefSeq" id="WP_010932090.1">
    <property type="nucleotide sequence ID" value="NC_002932.3"/>
</dbReference>
<reference evidence="4 5" key="1">
    <citation type="journal article" date="2002" name="Proc. Natl. Acad. Sci. U.S.A.">
        <title>The complete genome sequence of Chlorobium tepidum TLS, a photosynthetic, anaerobic, green-sulfur bacterium.</title>
        <authorList>
            <person name="Eisen J.A."/>
            <person name="Nelson K.E."/>
            <person name="Paulsen I.T."/>
            <person name="Heidelberg J.F."/>
            <person name="Wu M."/>
            <person name="Dodson R.J."/>
            <person name="Deboy R."/>
            <person name="Gwinn M.L."/>
            <person name="Nelson W.C."/>
            <person name="Haft D.H."/>
            <person name="Hickey E.K."/>
            <person name="Peterson J.D."/>
            <person name="Durkin A.S."/>
            <person name="Kolonay J.L."/>
            <person name="Yang F."/>
            <person name="Holt I."/>
            <person name="Umayam L.A."/>
            <person name="Mason T."/>
            <person name="Brenner M."/>
            <person name="Shea T.P."/>
            <person name="Parksey D."/>
            <person name="Nierman W.C."/>
            <person name="Feldblyum T.V."/>
            <person name="Hansen C.L."/>
            <person name="Craven M.B."/>
            <person name="Radune D."/>
            <person name="Vamathevan J."/>
            <person name="Khouri H."/>
            <person name="White O."/>
            <person name="Gruber T.M."/>
            <person name="Ketchum K.A."/>
            <person name="Venter J.C."/>
            <person name="Tettelin H."/>
            <person name="Bryant D.A."/>
            <person name="Fraser C.M."/>
        </authorList>
    </citation>
    <scope>NUCLEOTIDE SEQUENCE [LARGE SCALE GENOMIC DNA]</scope>
    <source>
        <strain evidence="5">ATCC 49652 / DSM 12025 / NBRC 103806 / TLS</strain>
    </source>
</reference>
<dbReference type="EMBL" id="AE006470">
    <property type="protein sequence ID" value="AAM71644.1"/>
    <property type="molecule type" value="Genomic_DNA"/>
</dbReference>
<dbReference type="HOGENOM" id="CLU_605374_0_0_10"/>
<dbReference type="KEGG" id="cte:CT0398"/>
<accession>Q8KFC9</accession>
<dbReference type="PATRIC" id="fig|194439.7.peg.385"/>
<evidence type="ECO:0000313" key="4">
    <source>
        <dbReference type="EMBL" id="AAM71644.1"/>
    </source>
</evidence>
<dbReference type="GO" id="GO:0018580">
    <property type="term" value="F:nitronate monooxygenase activity"/>
    <property type="evidence" value="ECO:0007669"/>
    <property type="project" value="InterPro"/>
</dbReference>
<evidence type="ECO:0000256" key="3">
    <source>
        <dbReference type="ARBA" id="ARBA00023002"/>
    </source>
</evidence>
<sequence>MNVNNFRLKLGGKEYIPIVIGGMGVNISTSELALSAERLGGIGHISDAEVMFVCDQLFGTSYVADKRQMYASNVNNRDKSSVHFDLEQLAEAQKRFVSHTISQKTGNGAIFMNCMEKLTMNNSAATLKVRMEAAMEAGIDGITLAAGLHLRSLDLISEHERFRDVKLGIVISSVRALSIFLKRAMRLQRPPDYIVVEGPLAGGHLGFGPDDWQSQSLQSIVAETLAFLKKENLDIPIIPAGGIFTGTDAVEYLQAGAAAVQVATRFTIARESGLPDEVKQHYINASPEDVEVNLSSPTGYPMRMLKQSPTLYYSRKPNCEGLGYLLDNNGQCSYIDDYYEALESRNPAEGRFVVKNHTCLCTGMARYDCWTCGHTVSRLKETVNRLPDGSWQLPSAEDIFMDYLLSENHSIRKPEIKKQG</sequence>
<dbReference type="SUPFAM" id="SSF51412">
    <property type="entry name" value="Inosine monophosphate dehydrogenase (IMPDH)"/>
    <property type="match status" value="1"/>
</dbReference>
<keyword evidence="2" id="KW-0288">FMN</keyword>
<dbReference type="PANTHER" id="PTHR32332">
    <property type="entry name" value="2-NITROPROPANE DIOXYGENASE"/>
    <property type="match status" value="1"/>
</dbReference>
<dbReference type="InterPro" id="IPR013785">
    <property type="entry name" value="Aldolase_TIM"/>
</dbReference>
<dbReference type="OrthoDB" id="9778912at2"/>
<name>Q8KFC9_CHLTE</name>
<dbReference type="eggNOG" id="COG2070">
    <property type="taxonomic scope" value="Bacteria"/>
</dbReference>
<keyword evidence="1" id="KW-0285">Flavoprotein</keyword>
<gene>
    <name evidence="4" type="ordered locus">CT0398</name>
</gene>
<dbReference type="AlphaFoldDB" id="Q8KFC9"/>
<dbReference type="InterPro" id="IPR004136">
    <property type="entry name" value="NMO"/>
</dbReference>
<evidence type="ECO:0000313" key="5">
    <source>
        <dbReference type="Proteomes" id="UP000001007"/>
    </source>
</evidence>